<comment type="similarity">
    <text evidence="1 7 8">Belongs to the HAM1 NTPase family.</text>
</comment>
<dbReference type="PANTHER" id="PTHR11067">
    <property type="entry name" value="INOSINE TRIPHOSPHATE PYROPHOSPHATASE/HAM1 PROTEIN"/>
    <property type="match status" value="1"/>
</dbReference>
<evidence type="ECO:0000313" key="10">
    <source>
        <dbReference type="Proteomes" id="UP000664628"/>
    </source>
</evidence>
<evidence type="ECO:0000313" key="9">
    <source>
        <dbReference type="EMBL" id="MBO0951643.1"/>
    </source>
</evidence>
<evidence type="ECO:0000256" key="6">
    <source>
        <dbReference type="ARBA" id="ARBA00023080"/>
    </source>
</evidence>
<keyword evidence="10" id="KW-1185">Reference proteome</keyword>
<feature type="binding site" evidence="7">
    <location>
        <position position="68"/>
    </location>
    <ligand>
        <name>Mg(2+)</name>
        <dbReference type="ChEBI" id="CHEBI:18420"/>
    </ligand>
</feature>
<feature type="binding site" evidence="7">
    <location>
        <position position="69"/>
    </location>
    <ligand>
        <name>substrate</name>
    </ligand>
</feature>
<evidence type="ECO:0000256" key="8">
    <source>
        <dbReference type="RuleBase" id="RU003781"/>
    </source>
</evidence>
<evidence type="ECO:0000256" key="3">
    <source>
        <dbReference type="ARBA" id="ARBA00022741"/>
    </source>
</evidence>
<evidence type="ECO:0000256" key="5">
    <source>
        <dbReference type="ARBA" id="ARBA00022842"/>
    </source>
</evidence>
<evidence type="ECO:0000256" key="1">
    <source>
        <dbReference type="ARBA" id="ARBA00008023"/>
    </source>
</evidence>
<dbReference type="EC" id="3.6.1.66" evidence="7"/>
<dbReference type="EMBL" id="JAFMYW010000008">
    <property type="protein sequence ID" value="MBO0951643.1"/>
    <property type="molecule type" value="Genomic_DNA"/>
</dbReference>
<dbReference type="Proteomes" id="UP000664628">
    <property type="component" value="Unassembled WGS sequence"/>
</dbReference>
<name>A0ABS3JQB3_9BACT</name>
<protein>
    <recommendedName>
        <fullName evidence="7">dITP/XTP pyrophosphatase</fullName>
        <ecNumber evidence="7">3.6.1.66</ecNumber>
    </recommendedName>
    <alternativeName>
        <fullName evidence="7">Non-canonical purine NTP pyrophosphatase</fullName>
    </alternativeName>
    <alternativeName>
        <fullName evidence="7">Non-standard purine NTP pyrophosphatase</fullName>
    </alternativeName>
    <alternativeName>
        <fullName evidence="7">Nucleoside-triphosphate diphosphatase</fullName>
    </alternativeName>
    <alternativeName>
        <fullName evidence="7">Nucleoside-triphosphate pyrophosphatase</fullName>
        <shortName evidence="7">NTPase</shortName>
    </alternativeName>
</protein>
<dbReference type="Pfam" id="PF01725">
    <property type="entry name" value="Ham1p_like"/>
    <property type="match status" value="1"/>
</dbReference>
<keyword evidence="5 7" id="KW-0460">Magnesium</keyword>
<comment type="caution">
    <text evidence="9">The sequence shown here is derived from an EMBL/GenBank/DDBJ whole genome shotgun (WGS) entry which is preliminary data.</text>
</comment>
<dbReference type="RefSeq" id="WP_207331590.1">
    <property type="nucleotide sequence ID" value="NZ_JAFMYW010000008.1"/>
</dbReference>
<comment type="function">
    <text evidence="7">Pyrophosphatase that catalyzes the hydrolysis of nucleoside triphosphates to their monophosphate derivatives, with a high preference for the non-canonical purine nucleotides XTP (xanthosine triphosphate), dITP (deoxyinosine triphosphate) and ITP. Seems to function as a house-cleaning enzyme that removes non-canonical purine nucleotides from the nucleotide pool, thus preventing their incorporation into DNA/RNA and avoiding chromosomal lesions.</text>
</comment>
<accession>A0ABS3JQB3</accession>
<proteinExistence type="inferred from homology"/>
<evidence type="ECO:0000256" key="4">
    <source>
        <dbReference type="ARBA" id="ARBA00022801"/>
    </source>
</evidence>
<comment type="catalytic activity">
    <reaction evidence="7">
        <text>XTP + H2O = XMP + diphosphate + H(+)</text>
        <dbReference type="Rhea" id="RHEA:28610"/>
        <dbReference type="ChEBI" id="CHEBI:15377"/>
        <dbReference type="ChEBI" id="CHEBI:15378"/>
        <dbReference type="ChEBI" id="CHEBI:33019"/>
        <dbReference type="ChEBI" id="CHEBI:57464"/>
        <dbReference type="ChEBI" id="CHEBI:61314"/>
        <dbReference type="EC" id="3.6.1.66"/>
    </reaction>
</comment>
<dbReference type="PANTHER" id="PTHR11067:SF9">
    <property type="entry name" value="INOSINE TRIPHOSPHATE PYROPHOSPHATASE"/>
    <property type="match status" value="1"/>
</dbReference>
<keyword evidence="3 7" id="KW-0547">Nucleotide-binding</keyword>
<reference evidence="9 10" key="1">
    <citation type="submission" date="2021-03" db="EMBL/GenBank/DDBJ databases">
        <title>Fibrella sp. HMF5405 genome sequencing and assembly.</title>
        <authorList>
            <person name="Kang H."/>
            <person name="Kim H."/>
            <person name="Bae S."/>
            <person name="Joh K."/>
        </authorList>
    </citation>
    <scope>NUCLEOTIDE SEQUENCE [LARGE SCALE GENOMIC DNA]</scope>
    <source>
        <strain evidence="9 10">HMF5405</strain>
    </source>
</reference>
<feature type="binding site" evidence="7">
    <location>
        <begin position="181"/>
        <end position="182"/>
    </location>
    <ligand>
        <name>substrate</name>
    </ligand>
</feature>
<comment type="caution">
    <text evidence="7">Lacks conserved residue(s) required for the propagation of feature annotation.</text>
</comment>
<evidence type="ECO:0000256" key="2">
    <source>
        <dbReference type="ARBA" id="ARBA00022723"/>
    </source>
</evidence>
<dbReference type="NCBIfam" id="TIGR00042">
    <property type="entry name" value="RdgB/HAM1 family non-canonical purine NTP pyrophosphatase"/>
    <property type="match status" value="1"/>
</dbReference>
<comment type="subunit">
    <text evidence="7">Homodimer.</text>
</comment>
<keyword evidence="4 7" id="KW-0378">Hydrolase</keyword>
<keyword evidence="6 7" id="KW-0546">Nucleotide metabolism</keyword>
<dbReference type="InterPro" id="IPR029001">
    <property type="entry name" value="ITPase-like_fam"/>
</dbReference>
<comment type="cofactor">
    <cofactor evidence="7">
        <name>Mg(2+)</name>
        <dbReference type="ChEBI" id="CHEBI:18420"/>
    </cofactor>
    <text evidence="7">Binds 1 Mg(2+) ion per subunit.</text>
</comment>
<dbReference type="InterPro" id="IPR002637">
    <property type="entry name" value="RdgB/HAM1"/>
</dbReference>
<dbReference type="HAMAP" id="MF_01405">
    <property type="entry name" value="Non_canon_purine_NTPase"/>
    <property type="match status" value="1"/>
</dbReference>
<dbReference type="CDD" id="cd00515">
    <property type="entry name" value="HAM1"/>
    <property type="match status" value="1"/>
</dbReference>
<feature type="active site" description="Proton acceptor" evidence="7">
    <location>
        <position position="68"/>
    </location>
</feature>
<feature type="binding site" evidence="7">
    <location>
        <begin position="7"/>
        <end position="12"/>
    </location>
    <ligand>
        <name>substrate</name>
    </ligand>
</feature>
<gene>
    <name evidence="9" type="primary">rdgB</name>
    <name evidence="9" type="ORF">J2I46_23875</name>
</gene>
<dbReference type="InterPro" id="IPR020922">
    <property type="entry name" value="dITP/XTP_pyrophosphatase"/>
</dbReference>
<feature type="binding site" evidence="7">
    <location>
        <position position="176"/>
    </location>
    <ligand>
        <name>substrate</name>
    </ligand>
</feature>
<sequence length="196" mass="21474">MELCFATNNAHKLEEVAAALGNAFPLRTLREIGCADELPETTGTIPGNSHQKARYVFDHFDVACFADDTGLEVDALNGEPGVDSAYYAGEPRDNERNKALLLKNLDGEPNRRAQFRSVFTLVYRTDSGEVVEQQFEGIVAGTILTAPRGEGGFGYDPLFMPDGYTQTFGELPLSEKNKISHRARALEGLVAYLRGV</sequence>
<comment type="catalytic activity">
    <reaction evidence="7">
        <text>ITP + H2O = IMP + diphosphate + H(+)</text>
        <dbReference type="Rhea" id="RHEA:29399"/>
        <dbReference type="ChEBI" id="CHEBI:15377"/>
        <dbReference type="ChEBI" id="CHEBI:15378"/>
        <dbReference type="ChEBI" id="CHEBI:33019"/>
        <dbReference type="ChEBI" id="CHEBI:58053"/>
        <dbReference type="ChEBI" id="CHEBI:61402"/>
        <dbReference type="EC" id="3.6.1.66"/>
    </reaction>
</comment>
<comment type="catalytic activity">
    <reaction evidence="7">
        <text>dITP + H2O = dIMP + diphosphate + H(+)</text>
        <dbReference type="Rhea" id="RHEA:28342"/>
        <dbReference type="ChEBI" id="CHEBI:15377"/>
        <dbReference type="ChEBI" id="CHEBI:15378"/>
        <dbReference type="ChEBI" id="CHEBI:33019"/>
        <dbReference type="ChEBI" id="CHEBI:61194"/>
        <dbReference type="ChEBI" id="CHEBI:61382"/>
        <dbReference type="EC" id="3.6.1.66"/>
    </reaction>
</comment>
<dbReference type="Gene3D" id="3.90.950.10">
    <property type="match status" value="1"/>
</dbReference>
<keyword evidence="2 7" id="KW-0479">Metal-binding</keyword>
<dbReference type="SUPFAM" id="SSF52972">
    <property type="entry name" value="ITPase-like"/>
    <property type="match status" value="1"/>
</dbReference>
<organism evidence="9 10">
    <name type="scientific">Fibrella forsythiae</name>
    <dbReference type="NCBI Taxonomy" id="2817061"/>
    <lineage>
        <taxon>Bacteria</taxon>
        <taxon>Pseudomonadati</taxon>
        <taxon>Bacteroidota</taxon>
        <taxon>Cytophagia</taxon>
        <taxon>Cytophagales</taxon>
        <taxon>Spirosomataceae</taxon>
        <taxon>Fibrella</taxon>
    </lineage>
</organism>
<feature type="binding site" evidence="7">
    <location>
        <begin position="153"/>
        <end position="156"/>
    </location>
    <ligand>
        <name>substrate</name>
    </ligand>
</feature>
<evidence type="ECO:0000256" key="7">
    <source>
        <dbReference type="HAMAP-Rule" id="MF_01405"/>
    </source>
</evidence>